<feature type="domain" description="Methyltransferase small" evidence="3">
    <location>
        <begin position="216"/>
        <end position="299"/>
    </location>
</feature>
<sequence length="393" mass="42784">MPEVEEKVWTVRDCLDWTMGYLKRRGQDHPRLSAEWLLCAATGLERIDLYTHFDRPLSPEERTIMRTGVKRRADGEPLQYITGETSFRGHSILCAPEVLIPRPETEFLVDLVLTHLDERVIGHQEIERHRVELPWNASVEAARQAEVARQAEAAAAREAERAGETLSQYGDGHEAAAAVDAGEAATGSAVAGEGPDSSDDSACEAHEVQEGAEPPVSARVLEVGCGTGCVALSLALERRGRVACVATDISRPAIDLALRNRERCGLAPDAVDIRFGDLIYPVEESERGTFDVLVSNPPYIPTAVMGGLPHEVKDYEPHLALDGGPDGLAIFRRLLDAAPFVLKPGGLFACELFEGAVEDAAALCRGAGMVNVRAIEDLTRRPRFVFAEIPPRL</sequence>
<dbReference type="InterPro" id="IPR007848">
    <property type="entry name" value="Small_mtfrase_dom"/>
</dbReference>
<organism evidence="5 6">
    <name type="scientific">Enorma massiliensis</name>
    <dbReference type="NCBI Taxonomy" id="1472761"/>
    <lineage>
        <taxon>Bacteria</taxon>
        <taxon>Bacillati</taxon>
        <taxon>Actinomycetota</taxon>
        <taxon>Coriobacteriia</taxon>
        <taxon>Coriobacteriales</taxon>
        <taxon>Coriobacteriaceae</taxon>
        <taxon>Enorma</taxon>
    </lineage>
</organism>
<evidence type="ECO:0000259" key="4">
    <source>
        <dbReference type="Pfam" id="PF17827"/>
    </source>
</evidence>
<dbReference type="InterPro" id="IPR002052">
    <property type="entry name" value="DNA_methylase_N6_adenine_CS"/>
</dbReference>
<dbReference type="Proteomes" id="UP000196560">
    <property type="component" value="Unassembled WGS sequence"/>
</dbReference>
<dbReference type="PROSITE" id="PS00092">
    <property type="entry name" value="N6_MTASE"/>
    <property type="match status" value="1"/>
</dbReference>
<comment type="caution">
    <text evidence="5">The sequence shown here is derived from an EMBL/GenBank/DDBJ whole genome shotgun (WGS) entry which is preliminary data.</text>
</comment>
<evidence type="ECO:0000313" key="6">
    <source>
        <dbReference type="Proteomes" id="UP000196560"/>
    </source>
</evidence>
<dbReference type="InterPro" id="IPR019874">
    <property type="entry name" value="RF_methyltr_PrmC"/>
</dbReference>
<protein>
    <recommendedName>
        <fullName evidence="1">Release factor glutamine methyltransferase</fullName>
        <shortName evidence="1">RF MTase</shortName>
        <ecNumber evidence="1">2.1.1.297</ecNumber>
    </recommendedName>
    <alternativeName>
        <fullName evidence="1">N5-glutamine methyltransferase PrmC</fullName>
    </alternativeName>
    <alternativeName>
        <fullName evidence="1">Protein-(glutamine-N5) MTase PrmC</fullName>
    </alternativeName>
    <alternativeName>
        <fullName evidence="1">Protein-glutamine N-methyltransferase PrmC</fullName>
    </alternativeName>
</protein>
<dbReference type="GO" id="GO:0003676">
    <property type="term" value="F:nucleic acid binding"/>
    <property type="evidence" value="ECO:0007669"/>
    <property type="project" value="InterPro"/>
</dbReference>
<dbReference type="PANTHER" id="PTHR18895">
    <property type="entry name" value="HEMK METHYLTRANSFERASE"/>
    <property type="match status" value="1"/>
</dbReference>
<dbReference type="EC" id="2.1.1.297" evidence="1"/>
<dbReference type="RefSeq" id="WP_087186983.1">
    <property type="nucleotide sequence ID" value="NZ_NFHO01000013.1"/>
</dbReference>
<dbReference type="EMBL" id="NFHO01000013">
    <property type="protein sequence ID" value="OUN41511.1"/>
    <property type="molecule type" value="Genomic_DNA"/>
</dbReference>
<dbReference type="HAMAP" id="MF_02126">
    <property type="entry name" value="RF_methyltr_PrmC"/>
    <property type="match status" value="1"/>
</dbReference>
<feature type="binding site" evidence="1">
    <location>
        <position position="248"/>
    </location>
    <ligand>
        <name>S-adenosyl-L-methionine</name>
        <dbReference type="ChEBI" id="CHEBI:59789"/>
    </ligand>
</feature>
<dbReference type="Gene3D" id="1.10.8.10">
    <property type="entry name" value="DNA helicase RuvA subunit, C-terminal domain"/>
    <property type="match status" value="1"/>
</dbReference>
<feature type="binding site" evidence="1">
    <location>
        <position position="296"/>
    </location>
    <ligand>
        <name>S-adenosyl-L-methionine</name>
        <dbReference type="ChEBI" id="CHEBI:59789"/>
    </ligand>
</feature>
<name>A0A1Y3TYK3_9ACTN</name>
<comment type="catalytic activity">
    <reaction evidence="1">
        <text>L-glutaminyl-[peptide chain release factor] + S-adenosyl-L-methionine = N(5)-methyl-L-glutaminyl-[peptide chain release factor] + S-adenosyl-L-homocysteine + H(+)</text>
        <dbReference type="Rhea" id="RHEA:42896"/>
        <dbReference type="Rhea" id="RHEA-COMP:10271"/>
        <dbReference type="Rhea" id="RHEA-COMP:10272"/>
        <dbReference type="ChEBI" id="CHEBI:15378"/>
        <dbReference type="ChEBI" id="CHEBI:30011"/>
        <dbReference type="ChEBI" id="CHEBI:57856"/>
        <dbReference type="ChEBI" id="CHEBI:59789"/>
        <dbReference type="ChEBI" id="CHEBI:61891"/>
        <dbReference type="EC" id="2.1.1.297"/>
    </reaction>
</comment>
<feature type="binding site" evidence="1">
    <location>
        <begin position="224"/>
        <end position="228"/>
    </location>
    <ligand>
        <name>S-adenosyl-L-methionine</name>
        <dbReference type="ChEBI" id="CHEBI:59789"/>
    </ligand>
</feature>
<evidence type="ECO:0000259" key="3">
    <source>
        <dbReference type="Pfam" id="PF05175"/>
    </source>
</evidence>
<dbReference type="STRING" id="1118060.GCA_000311845_00021"/>
<evidence type="ECO:0000256" key="2">
    <source>
        <dbReference type="SAM" id="MobiDB-lite"/>
    </source>
</evidence>
<dbReference type="AlphaFoldDB" id="A0A1Y3TYK3"/>
<dbReference type="CDD" id="cd02440">
    <property type="entry name" value="AdoMet_MTases"/>
    <property type="match status" value="1"/>
</dbReference>
<keyword evidence="1" id="KW-0489">Methyltransferase</keyword>
<evidence type="ECO:0000256" key="1">
    <source>
        <dbReference type="HAMAP-Rule" id="MF_02126"/>
    </source>
</evidence>
<proteinExistence type="inferred from homology"/>
<keyword evidence="6" id="KW-1185">Reference proteome</keyword>
<dbReference type="Gene3D" id="3.40.50.150">
    <property type="entry name" value="Vaccinia Virus protein VP39"/>
    <property type="match status" value="1"/>
</dbReference>
<dbReference type="GO" id="GO:0032259">
    <property type="term" value="P:methylation"/>
    <property type="evidence" value="ECO:0007669"/>
    <property type="project" value="UniProtKB-KW"/>
</dbReference>
<feature type="domain" description="Release factor glutamine methyltransferase N-terminal" evidence="4">
    <location>
        <begin position="14"/>
        <end position="83"/>
    </location>
</feature>
<dbReference type="InterPro" id="IPR050320">
    <property type="entry name" value="N5-glutamine_MTase"/>
</dbReference>
<feature type="region of interest" description="Disordered" evidence="2">
    <location>
        <begin position="155"/>
        <end position="214"/>
    </location>
</feature>
<feature type="compositionally biased region" description="Low complexity" evidence="2">
    <location>
        <begin position="175"/>
        <end position="189"/>
    </location>
</feature>
<dbReference type="InterPro" id="IPR029063">
    <property type="entry name" value="SAM-dependent_MTases_sf"/>
</dbReference>
<dbReference type="SUPFAM" id="SSF53335">
    <property type="entry name" value="S-adenosyl-L-methionine-dependent methyltransferases"/>
    <property type="match status" value="1"/>
</dbReference>
<dbReference type="Pfam" id="PF17827">
    <property type="entry name" value="PrmC_N"/>
    <property type="match status" value="1"/>
</dbReference>
<accession>A0A1Y3TYK3</accession>
<comment type="function">
    <text evidence="1">Methylates the class 1 translation termination release factors RF1/PrfA and RF2/PrfB on the glutamine residue of the universally conserved GGQ motif.</text>
</comment>
<keyword evidence="1" id="KW-0949">S-adenosyl-L-methionine</keyword>
<comment type="caution">
    <text evidence="1">Lacks conserved residue(s) required for the propagation of feature annotation.</text>
</comment>
<comment type="similarity">
    <text evidence="1">Belongs to the protein N5-glutamine methyltransferase family. PrmC subfamily.</text>
</comment>
<dbReference type="InterPro" id="IPR040758">
    <property type="entry name" value="PrmC_N"/>
</dbReference>
<gene>
    <name evidence="1" type="primary">prmC</name>
    <name evidence="5" type="ORF">B5G21_09540</name>
</gene>
<dbReference type="GO" id="GO:0102559">
    <property type="term" value="F:peptide chain release factor N(5)-glutamine methyltransferase activity"/>
    <property type="evidence" value="ECO:0007669"/>
    <property type="project" value="UniProtKB-EC"/>
</dbReference>
<reference evidence="6" key="1">
    <citation type="submission" date="2017-04" db="EMBL/GenBank/DDBJ databases">
        <title>Function of individual gut microbiota members based on whole genome sequencing of pure cultures obtained from chicken caecum.</title>
        <authorList>
            <person name="Medvecky M."/>
            <person name="Cejkova D."/>
            <person name="Polansky O."/>
            <person name="Karasova D."/>
            <person name="Kubasova T."/>
            <person name="Cizek A."/>
            <person name="Rychlik I."/>
        </authorList>
    </citation>
    <scope>NUCLEOTIDE SEQUENCE [LARGE SCALE GENOMIC DNA]</scope>
    <source>
        <strain evidence="6">An70</strain>
    </source>
</reference>
<feature type="binding site" evidence="1">
    <location>
        <begin position="296"/>
        <end position="299"/>
    </location>
    <ligand>
        <name>substrate</name>
    </ligand>
</feature>
<dbReference type="eggNOG" id="COG2890">
    <property type="taxonomic scope" value="Bacteria"/>
</dbReference>
<dbReference type="Pfam" id="PF05175">
    <property type="entry name" value="MTS"/>
    <property type="match status" value="1"/>
</dbReference>
<dbReference type="PANTHER" id="PTHR18895:SF74">
    <property type="entry name" value="MTRF1L RELEASE FACTOR GLUTAMINE METHYLTRANSFERASE"/>
    <property type="match status" value="1"/>
</dbReference>
<keyword evidence="1" id="KW-0808">Transferase</keyword>
<evidence type="ECO:0000313" key="5">
    <source>
        <dbReference type="EMBL" id="OUN41511.1"/>
    </source>
</evidence>